<proteinExistence type="predicted"/>
<evidence type="ECO:0000256" key="1">
    <source>
        <dbReference type="ARBA" id="ARBA00022460"/>
    </source>
</evidence>
<reference evidence="4 5" key="1">
    <citation type="submission" date="2024-05" db="EMBL/GenBank/DDBJ databases">
        <title>Genetic variation in Jamaican populations of the coffee berry borer (Hypothenemus hampei).</title>
        <authorList>
            <person name="Errbii M."/>
            <person name="Myrie A."/>
        </authorList>
    </citation>
    <scope>NUCLEOTIDE SEQUENCE [LARGE SCALE GENOMIC DNA]</scope>
    <source>
        <strain evidence="4">JA-Hopewell-2020-01-JO</strain>
        <tissue evidence="4">Whole body</tissue>
    </source>
</reference>
<feature type="signal peptide" evidence="3">
    <location>
        <begin position="1"/>
        <end position="17"/>
    </location>
</feature>
<feature type="chain" id="PRO_5044836319" evidence="3">
    <location>
        <begin position="18"/>
        <end position="253"/>
    </location>
</feature>
<comment type="caution">
    <text evidence="4">The sequence shown here is derived from an EMBL/GenBank/DDBJ whole genome shotgun (WGS) entry which is preliminary data.</text>
</comment>
<dbReference type="EMBL" id="JBDJPC010000014">
    <property type="protein sequence ID" value="KAL1488324.1"/>
    <property type="molecule type" value="Genomic_DNA"/>
</dbReference>
<dbReference type="PANTHER" id="PTHR39068">
    <property type="entry name" value="LARVAL/PUPAL CUTICLE PROTEIN H1C-LIKE PROTEIN-RELATED"/>
    <property type="match status" value="1"/>
</dbReference>
<keyword evidence="5" id="KW-1185">Reference proteome</keyword>
<evidence type="ECO:0000313" key="4">
    <source>
        <dbReference type="EMBL" id="KAL1488324.1"/>
    </source>
</evidence>
<organism evidence="4 5">
    <name type="scientific">Hypothenemus hampei</name>
    <name type="common">Coffee berry borer</name>
    <dbReference type="NCBI Taxonomy" id="57062"/>
    <lineage>
        <taxon>Eukaryota</taxon>
        <taxon>Metazoa</taxon>
        <taxon>Ecdysozoa</taxon>
        <taxon>Arthropoda</taxon>
        <taxon>Hexapoda</taxon>
        <taxon>Insecta</taxon>
        <taxon>Pterygota</taxon>
        <taxon>Neoptera</taxon>
        <taxon>Endopterygota</taxon>
        <taxon>Coleoptera</taxon>
        <taxon>Polyphaga</taxon>
        <taxon>Cucujiformia</taxon>
        <taxon>Curculionidae</taxon>
        <taxon>Scolytinae</taxon>
        <taxon>Hypothenemus</taxon>
    </lineage>
</organism>
<dbReference type="GO" id="GO:0042302">
    <property type="term" value="F:structural constituent of cuticle"/>
    <property type="evidence" value="ECO:0007669"/>
    <property type="project" value="UniProtKB-KW"/>
</dbReference>
<protein>
    <submittedName>
        <fullName evidence="4">Uncharacterized protein</fullName>
    </submittedName>
</protein>
<evidence type="ECO:0000313" key="5">
    <source>
        <dbReference type="Proteomes" id="UP001566132"/>
    </source>
</evidence>
<keyword evidence="2" id="KW-0677">Repeat</keyword>
<keyword evidence="1" id="KW-0193">Cuticle</keyword>
<dbReference type="Pfam" id="PF11018">
    <property type="entry name" value="Cuticle_3"/>
    <property type="match status" value="1"/>
</dbReference>
<name>A0ABD1E174_HYPHA</name>
<gene>
    <name evidence="4" type="ORF">ABEB36_014801</name>
</gene>
<sequence>MNFKLIILALTLAYANAGNLIAQPAATLHYSSAPAVSSSYFQQASAPIAYAKTIAAPALAYQAAPVAVHAPSIGISQQSIARSLGGAQSVSAYSKAVDSAFSSVRKYDTRITNDALAYAPAQVAYAAPQVVTKTAAVPVAYSAPAQVSYSAPSPISYTAAPILSKTYSYAAPALSYAASAPTTYAAYSAPAAYATPVVARAVPAPAVYGTPSAPLYAKAVAAPVIAKTAAVAYSPASAVAHTVFQGYGIEYHY</sequence>
<accession>A0ABD1E174</accession>
<evidence type="ECO:0000256" key="3">
    <source>
        <dbReference type="SAM" id="SignalP"/>
    </source>
</evidence>
<keyword evidence="3" id="KW-0732">Signal</keyword>
<dbReference type="Proteomes" id="UP001566132">
    <property type="component" value="Unassembled WGS sequence"/>
</dbReference>
<dbReference type="AlphaFoldDB" id="A0ABD1E174"/>
<dbReference type="PANTHER" id="PTHR39068:SF2">
    <property type="entry name" value="MIP24391P"/>
    <property type="match status" value="1"/>
</dbReference>
<dbReference type="InterPro" id="IPR022727">
    <property type="entry name" value="Cuticle_C1"/>
</dbReference>
<evidence type="ECO:0000256" key="2">
    <source>
        <dbReference type="ARBA" id="ARBA00022737"/>
    </source>
</evidence>